<protein>
    <submittedName>
        <fullName evidence="1">Uncharacterized protein</fullName>
    </submittedName>
</protein>
<accession>A0A132ETI7</accession>
<dbReference type="EMBL" id="LPJX01000066">
    <property type="protein sequence ID" value="KWF58508.1"/>
    <property type="molecule type" value="Genomic_DNA"/>
</dbReference>
<reference evidence="1 2" key="1">
    <citation type="submission" date="2015-11" db="EMBL/GenBank/DDBJ databases">
        <title>Expanding the genomic diversity of Burkholderia species for the development of highly accurate diagnostics.</title>
        <authorList>
            <person name="Sahl J."/>
            <person name="Keim P."/>
            <person name="Wagner D."/>
        </authorList>
    </citation>
    <scope>NUCLEOTIDE SEQUENCE [LARGE SCALE GENOMIC DNA]</scope>
    <source>
        <strain evidence="1 2">MSMB574WGS</strain>
    </source>
</reference>
<dbReference type="RefSeq" id="WP_060300335.1">
    <property type="nucleotide sequence ID" value="NZ_LPJX01000066.1"/>
</dbReference>
<dbReference type="Proteomes" id="UP000061512">
    <property type="component" value="Unassembled WGS sequence"/>
</dbReference>
<proteinExistence type="predicted"/>
<comment type="caution">
    <text evidence="1">The sequence shown here is derived from an EMBL/GenBank/DDBJ whole genome shotgun (WGS) entry which is preliminary data.</text>
</comment>
<sequence>MATRQFKKRHLLAVLLITFVLAAYFGWSRFPGLLSEVRAQAFPSPPSASEAEAFARQDALRYTSGEVCDEYRRWPVTYDFDAPVYTQTKYTLALLEALADIGFVTRKVVPNPDAGPVQFYPHERRIYDLAPRAKPYVRAQAGGTSKALCFGRYVYDGFTSLEADFFVGDSSDRSQINGSVYKDLTGSYRTDVRYSIRVASGFEDWANAIDMTLHGHKVRDAAEYGPYRRLGNLMFFGGYDQSNGRDRYVSLEYSGRGWKFAPKS</sequence>
<gene>
    <name evidence="1" type="ORF">WT57_03545</name>
</gene>
<evidence type="ECO:0000313" key="1">
    <source>
        <dbReference type="EMBL" id="KWF58508.1"/>
    </source>
</evidence>
<organism evidence="1 2">
    <name type="scientific">Burkholderia pseudomultivorans</name>
    <dbReference type="NCBI Taxonomy" id="1207504"/>
    <lineage>
        <taxon>Bacteria</taxon>
        <taxon>Pseudomonadati</taxon>
        <taxon>Pseudomonadota</taxon>
        <taxon>Betaproteobacteria</taxon>
        <taxon>Burkholderiales</taxon>
        <taxon>Burkholderiaceae</taxon>
        <taxon>Burkholderia</taxon>
        <taxon>Burkholderia cepacia complex</taxon>
    </lineage>
</organism>
<dbReference type="AlphaFoldDB" id="A0A132ETI7"/>
<name>A0A132ETI7_9BURK</name>
<evidence type="ECO:0000313" key="2">
    <source>
        <dbReference type="Proteomes" id="UP000061512"/>
    </source>
</evidence>